<dbReference type="OrthoDB" id="9881263at2759"/>
<proteinExistence type="predicted"/>
<name>A0A553RFI1_9TELE</name>
<feature type="compositionally biased region" description="Polar residues" evidence="1">
    <location>
        <begin position="887"/>
        <end position="896"/>
    </location>
</feature>
<feature type="region of interest" description="Disordered" evidence="1">
    <location>
        <begin position="627"/>
        <end position="706"/>
    </location>
</feature>
<feature type="region of interest" description="Disordered" evidence="1">
    <location>
        <begin position="871"/>
        <end position="904"/>
    </location>
</feature>
<gene>
    <name evidence="2" type="ORF">DNTS_005442</name>
</gene>
<feature type="region of interest" description="Disordered" evidence="1">
    <location>
        <begin position="795"/>
        <end position="855"/>
    </location>
</feature>
<feature type="compositionally biased region" description="Polar residues" evidence="1">
    <location>
        <begin position="1126"/>
        <end position="1137"/>
    </location>
</feature>
<dbReference type="EMBL" id="SRMA01024196">
    <property type="protein sequence ID" value="TRZ00946.1"/>
    <property type="molecule type" value="Genomic_DNA"/>
</dbReference>
<accession>A0A553RFI1</accession>
<keyword evidence="3" id="KW-1185">Reference proteome</keyword>
<feature type="compositionally biased region" description="Polar residues" evidence="1">
    <location>
        <begin position="627"/>
        <end position="648"/>
    </location>
</feature>
<feature type="compositionally biased region" description="Polar residues" evidence="1">
    <location>
        <begin position="662"/>
        <end position="704"/>
    </location>
</feature>
<feature type="region of interest" description="Disordered" evidence="1">
    <location>
        <begin position="422"/>
        <end position="441"/>
    </location>
</feature>
<protein>
    <submittedName>
        <fullName evidence="2">Uncharacterized protein</fullName>
    </submittedName>
</protein>
<feature type="compositionally biased region" description="Polar residues" evidence="1">
    <location>
        <begin position="795"/>
        <end position="813"/>
    </location>
</feature>
<dbReference type="STRING" id="623744.A0A553RFI1"/>
<dbReference type="InterPro" id="IPR037644">
    <property type="entry name" value="MN1"/>
</dbReference>
<dbReference type="PANTHER" id="PTHR15821:SF0">
    <property type="entry name" value="TRANSCRIPTIONAL ACTIVATOR MN1"/>
    <property type="match status" value="1"/>
</dbReference>
<sequence length="1239" mass="133624">MFELEQFGPQINNRNSGRTLKNFNHTNSKMNLHYKSPSFQAGAPQRSAEPGSCPLSETRVLEMNMSGGEQYGSFQQGHMGNLQQQQTTIHEFSKPQQPLNPSHHQHFGGNFGLDAGNSCLHSGRMLGYSDLGHQQGFAEGFNLFSDGQSADVFSQHEQRTSSVADFQHHGRPGGNHPATTSCLPMDQSPNRPVPFHRLSSSESHNLESRRLRPPMGVDGLDYSYSNESLSDNFEGSVYSLSESDSRHPHFGPGRQVQAPNFNENTGLPHASGMHVISKEHPHTPLQQQQSSGQHIGAFIEHFVGGRKIPQRVDPGARHALMPQQQPGLIGRQNTCPPTLPHPQQSESGLASMDEGGIMMPGQHNQYEYAVQRSETHRMHNYDNPMFNIHQQPVPPQQPRNQRLQHFDSSYLNVTKRPRFDFPNASHGRENHGTWNSDIHPSGGEKNLTSVPYPSLPGEFTSPLIDSFSSNPSLQLGGPEQQQQNAALMIKQMASRSQQQRLRQPNLQQLGQHHDLSQGPLRHRESVGGMCQSRFERESGGRIINFDGRSPHITMESGWLSEPHPPGEIIGNCIGSGGEVRDNELQQTGPEMYRPGGNGLGIPESMRILGEGHVQPLLSPNLHSQYQNGVGNLSQMQSPSTGVGLTNTAAERCPNDFPEPPRGSSSFPFAPSNRQGGSSANSQGLSPSPGTRQTDFPTSQRSSASKLGGISLGNFSKSNGKDNVFGQSCLAALSTACQNMIASLGAPNLNVTFNKKTQGEGKRKLSQNEQDLNSSVVNGTGNSGIEYFPGINVAQNGQIPPAGSNNTKPSSQVMQGEARALSPNYNMDSTLCSEGKSATGSGRGRGRRKIDSGHLSPGMFFSSESISPVASPSQHVASAAGGGERRTVTTQEKTLTSPIWGKGGDVLQGDHSDLLASLENGTQSSSKSGICSPHIDLKEDKAIQYRNEDEVSSSTDHQSSMNPGRSSLLSLQRDNGAKSGHKGQGSLNTTTSTSDGHPGTPGTEQAASSTSGQEEIHPLEILQAQIQLQRQQFSISEDQPLASKKNMLSSDCSDDGEFGNCGSDAEKNSMASIDLDTLMAEQHANWYVPNDKPLLKTTEEERTLWEEGVIKDDIEISQSKIKASIGSSTPAISLESSGSPGGMSSLIPFDGAESSVSTRGACSLGPTGDLGSPGPAGGVGSQIQRLSVHCTDELVDSKTHTAPVPSWRALHSDISNRFGTFVAALTLVKVYRHYSFHIQN</sequence>
<comment type="caution">
    <text evidence="2">The sequence shown here is derived from an EMBL/GenBank/DDBJ whole genome shotgun (WGS) entry which is preliminary data.</text>
</comment>
<dbReference type="Proteomes" id="UP000316079">
    <property type="component" value="Unassembled WGS sequence"/>
</dbReference>
<feature type="region of interest" description="Disordered" evidence="1">
    <location>
        <begin position="1126"/>
        <end position="1180"/>
    </location>
</feature>
<evidence type="ECO:0000313" key="2">
    <source>
        <dbReference type="EMBL" id="TRZ00946.1"/>
    </source>
</evidence>
<dbReference type="GO" id="GO:0006355">
    <property type="term" value="P:regulation of DNA-templated transcription"/>
    <property type="evidence" value="ECO:0007669"/>
    <property type="project" value="InterPro"/>
</dbReference>
<evidence type="ECO:0000313" key="3">
    <source>
        <dbReference type="Proteomes" id="UP000316079"/>
    </source>
</evidence>
<organism evidence="2 3">
    <name type="scientific">Danionella cerebrum</name>
    <dbReference type="NCBI Taxonomy" id="2873325"/>
    <lineage>
        <taxon>Eukaryota</taxon>
        <taxon>Metazoa</taxon>
        <taxon>Chordata</taxon>
        <taxon>Craniata</taxon>
        <taxon>Vertebrata</taxon>
        <taxon>Euteleostomi</taxon>
        <taxon>Actinopterygii</taxon>
        <taxon>Neopterygii</taxon>
        <taxon>Teleostei</taxon>
        <taxon>Ostariophysi</taxon>
        <taxon>Cypriniformes</taxon>
        <taxon>Danionidae</taxon>
        <taxon>Danioninae</taxon>
        <taxon>Danionella</taxon>
    </lineage>
</organism>
<dbReference type="AlphaFoldDB" id="A0A553RFI1"/>
<feature type="region of interest" description="Disordered" evidence="1">
    <location>
        <begin position="946"/>
        <end position="1012"/>
    </location>
</feature>
<feature type="compositionally biased region" description="Polar residues" evidence="1">
    <location>
        <begin position="984"/>
        <end position="994"/>
    </location>
</feature>
<dbReference type="PANTHER" id="PTHR15821">
    <property type="entry name" value="PROTEIN MN1"/>
    <property type="match status" value="1"/>
</dbReference>
<feature type="compositionally biased region" description="Polar residues" evidence="1">
    <location>
        <begin position="951"/>
        <end position="972"/>
    </location>
</feature>
<evidence type="ECO:0000256" key="1">
    <source>
        <dbReference type="SAM" id="MobiDB-lite"/>
    </source>
</evidence>
<feature type="compositionally biased region" description="Polar residues" evidence="1">
    <location>
        <begin position="822"/>
        <end position="838"/>
    </location>
</feature>
<reference evidence="2 3" key="1">
    <citation type="journal article" date="2019" name="Sci. Data">
        <title>Hybrid genome assembly and annotation of Danionella translucida.</title>
        <authorList>
            <person name="Kadobianskyi M."/>
            <person name="Schulze L."/>
            <person name="Schuelke M."/>
            <person name="Judkewitz B."/>
        </authorList>
    </citation>
    <scope>NUCLEOTIDE SEQUENCE [LARGE SCALE GENOMIC DNA]</scope>
    <source>
        <strain evidence="2 3">Bolton</strain>
    </source>
</reference>
<feature type="compositionally biased region" description="Polar residues" evidence="1">
    <location>
        <begin position="1001"/>
        <end position="1012"/>
    </location>
</feature>